<reference evidence="8 9" key="1">
    <citation type="submission" date="2016-10" db="EMBL/GenBank/DDBJ databases">
        <authorList>
            <person name="de Groot N.N."/>
        </authorList>
    </citation>
    <scope>NUCLEOTIDE SEQUENCE [LARGE SCALE GENOMIC DNA]</scope>
    <source>
        <strain evidence="8">1</strain>
    </source>
</reference>
<dbReference type="GO" id="GO:0006457">
    <property type="term" value="P:protein folding"/>
    <property type="evidence" value="ECO:0007669"/>
    <property type="project" value="UniProtKB-UniRule"/>
</dbReference>
<dbReference type="GO" id="GO:0005737">
    <property type="term" value="C:cytoplasm"/>
    <property type="evidence" value="ECO:0007669"/>
    <property type="project" value="UniProtKB-SubCell"/>
</dbReference>
<feature type="region of interest" description="Disordered" evidence="7">
    <location>
        <begin position="142"/>
        <end position="164"/>
    </location>
</feature>
<dbReference type="Proteomes" id="UP000198729">
    <property type="component" value="Unassembled WGS sequence"/>
</dbReference>
<keyword evidence="9" id="KW-1185">Reference proteome</keyword>
<dbReference type="PANTHER" id="PTHR36918:SF1">
    <property type="entry name" value="PROTEIN-EXPORT PROTEIN SECB"/>
    <property type="match status" value="1"/>
</dbReference>
<dbReference type="OrthoDB" id="9795145at2"/>
<dbReference type="NCBIfam" id="NF004393">
    <property type="entry name" value="PRK05751.1-4"/>
    <property type="match status" value="1"/>
</dbReference>
<evidence type="ECO:0000313" key="9">
    <source>
        <dbReference type="Proteomes" id="UP000198729"/>
    </source>
</evidence>
<evidence type="ECO:0000256" key="4">
    <source>
        <dbReference type="ARBA" id="ARBA00023010"/>
    </source>
</evidence>
<evidence type="ECO:0000256" key="3">
    <source>
        <dbReference type="ARBA" id="ARBA00022927"/>
    </source>
</evidence>
<dbReference type="NCBIfam" id="TIGR00809">
    <property type="entry name" value="secB"/>
    <property type="match status" value="1"/>
</dbReference>
<proteinExistence type="inferred from homology"/>
<gene>
    <name evidence="6 8" type="primary">secB</name>
    <name evidence="8" type="ORF">NSMM_520033</name>
</gene>
<accession>A0A1G5SGN7</accession>
<dbReference type="Pfam" id="PF02556">
    <property type="entry name" value="SecB"/>
    <property type="match status" value="1"/>
</dbReference>
<dbReference type="AlphaFoldDB" id="A0A1G5SGN7"/>
<dbReference type="InterPro" id="IPR003708">
    <property type="entry name" value="SecB"/>
</dbReference>
<comment type="subcellular location">
    <subcellularLocation>
        <location evidence="6">Cytoplasm</location>
    </subcellularLocation>
</comment>
<sequence>MTEQKQPVFVIEKIYAKDISLEIPSAPQIFLEREAPEINLQLDTKDALINGDIHEVVLTATVTARLKEKDVVMFLVEAHQAGIFRIKDVPGDDIEPVLGILCPNILFPYLRETISDIVTRAGFPAVILNPVNFDAIYQQKKQQQEQADSATQNNSSPLDSATKH</sequence>
<evidence type="ECO:0000256" key="2">
    <source>
        <dbReference type="ARBA" id="ARBA00022448"/>
    </source>
</evidence>
<comment type="subunit">
    <text evidence="6">Homotetramer, a dimer of dimers. One homotetramer interacts with 1 SecA dimer.</text>
</comment>
<feature type="compositionally biased region" description="Polar residues" evidence="7">
    <location>
        <begin position="147"/>
        <end position="164"/>
    </location>
</feature>
<dbReference type="STRING" id="51642.NSMM_520033"/>
<dbReference type="GO" id="GO:0051082">
    <property type="term" value="F:unfolded protein binding"/>
    <property type="evidence" value="ECO:0007669"/>
    <property type="project" value="InterPro"/>
</dbReference>
<keyword evidence="2 6" id="KW-0813">Transport</keyword>
<dbReference type="HAMAP" id="MF_00821">
    <property type="entry name" value="SecB"/>
    <property type="match status" value="1"/>
</dbReference>
<dbReference type="Gene3D" id="3.10.420.10">
    <property type="entry name" value="SecB-like"/>
    <property type="match status" value="1"/>
</dbReference>
<dbReference type="RefSeq" id="WP_090287360.1">
    <property type="nucleotide sequence ID" value="NZ_FMWO01000061.1"/>
</dbReference>
<evidence type="ECO:0000313" key="8">
    <source>
        <dbReference type="EMBL" id="SCZ86363.1"/>
    </source>
</evidence>
<dbReference type="GO" id="GO:0015031">
    <property type="term" value="P:protein transport"/>
    <property type="evidence" value="ECO:0007669"/>
    <property type="project" value="UniProtKB-UniRule"/>
</dbReference>
<name>A0A1G5SGN7_9PROT</name>
<dbReference type="PRINTS" id="PR01594">
    <property type="entry name" value="SECBCHAPRONE"/>
</dbReference>
<evidence type="ECO:0000256" key="1">
    <source>
        <dbReference type="ARBA" id="ARBA00009990"/>
    </source>
</evidence>
<dbReference type="SUPFAM" id="SSF54611">
    <property type="entry name" value="SecB-like"/>
    <property type="match status" value="1"/>
</dbReference>
<dbReference type="GO" id="GO:0051262">
    <property type="term" value="P:protein tetramerization"/>
    <property type="evidence" value="ECO:0007669"/>
    <property type="project" value="InterPro"/>
</dbReference>
<evidence type="ECO:0000256" key="6">
    <source>
        <dbReference type="HAMAP-Rule" id="MF_00821"/>
    </source>
</evidence>
<comment type="function">
    <text evidence="6">One of the proteins required for the normal export of preproteins out of the cell cytoplasm. It is a molecular chaperone that binds to a subset of precursor proteins, maintaining them in a translocation-competent state. It also specifically binds to its receptor SecA.</text>
</comment>
<evidence type="ECO:0000256" key="5">
    <source>
        <dbReference type="ARBA" id="ARBA00023186"/>
    </source>
</evidence>
<keyword evidence="3 6" id="KW-0653">Protein transport</keyword>
<keyword evidence="6" id="KW-0963">Cytoplasm</keyword>
<organism evidence="8 9">
    <name type="scientific">Nitrosomonas mobilis</name>
    <dbReference type="NCBI Taxonomy" id="51642"/>
    <lineage>
        <taxon>Bacteria</taxon>
        <taxon>Pseudomonadati</taxon>
        <taxon>Pseudomonadota</taxon>
        <taxon>Betaproteobacteria</taxon>
        <taxon>Nitrosomonadales</taxon>
        <taxon>Nitrosomonadaceae</taxon>
        <taxon>Nitrosomonas</taxon>
    </lineage>
</organism>
<protein>
    <recommendedName>
        <fullName evidence="6">Protein-export protein SecB</fullName>
    </recommendedName>
</protein>
<evidence type="ECO:0000256" key="7">
    <source>
        <dbReference type="SAM" id="MobiDB-lite"/>
    </source>
</evidence>
<keyword evidence="4 6" id="KW-0811">Translocation</keyword>
<dbReference type="NCBIfam" id="NF004394">
    <property type="entry name" value="PRK05751.1-5"/>
    <property type="match status" value="1"/>
</dbReference>
<dbReference type="InterPro" id="IPR035958">
    <property type="entry name" value="SecB-like_sf"/>
</dbReference>
<keyword evidence="5 6" id="KW-0143">Chaperone</keyword>
<dbReference type="PANTHER" id="PTHR36918">
    <property type="match status" value="1"/>
</dbReference>
<dbReference type="EMBL" id="FMWO01000061">
    <property type="protein sequence ID" value="SCZ86363.1"/>
    <property type="molecule type" value="Genomic_DNA"/>
</dbReference>
<comment type="similarity">
    <text evidence="1 6">Belongs to the SecB family.</text>
</comment>